<evidence type="ECO:0000313" key="2">
    <source>
        <dbReference type="Proteomes" id="UP001345963"/>
    </source>
</evidence>
<protein>
    <submittedName>
        <fullName evidence="1">Uncharacterized protein</fullName>
    </submittedName>
</protein>
<comment type="caution">
    <text evidence="1">The sequence shown here is derived from an EMBL/GenBank/DDBJ whole genome shotgun (WGS) entry which is preliminary data.</text>
</comment>
<organism evidence="1 2">
    <name type="scientific">Ataeniobius toweri</name>
    <dbReference type="NCBI Taxonomy" id="208326"/>
    <lineage>
        <taxon>Eukaryota</taxon>
        <taxon>Metazoa</taxon>
        <taxon>Chordata</taxon>
        <taxon>Craniata</taxon>
        <taxon>Vertebrata</taxon>
        <taxon>Euteleostomi</taxon>
        <taxon>Actinopterygii</taxon>
        <taxon>Neopterygii</taxon>
        <taxon>Teleostei</taxon>
        <taxon>Neoteleostei</taxon>
        <taxon>Acanthomorphata</taxon>
        <taxon>Ovalentaria</taxon>
        <taxon>Atherinomorphae</taxon>
        <taxon>Cyprinodontiformes</taxon>
        <taxon>Goodeidae</taxon>
        <taxon>Ataeniobius</taxon>
    </lineage>
</organism>
<dbReference type="Proteomes" id="UP001345963">
    <property type="component" value="Unassembled WGS sequence"/>
</dbReference>
<reference evidence="1 2" key="1">
    <citation type="submission" date="2021-07" db="EMBL/GenBank/DDBJ databases">
        <authorList>
            <person name="Palmer J.M."/>
        </authorList>
    </citation>
    <scope>NUCLEOTIDE SEQUENCE [LARGE SCALE GENOMIC DNA]</scope>
    <source>
        <strain evidence="1 2">AT_MEX2019</strain>
        <tissue evidence="1">Muscle</tissue>
    </source>
</reference>
<proteinExistence type="predicted"/>
<name>A0ABU7B0N6_9TELE</name>
<keyword evidence="2" id="KW-1185">Reference proteome</keyword>
<accession>A0ABU7B0N6</accession>
<gene>
    <name evidence="1" type="ORF">ATANTOWER_028244</name>
</gene>
<dbReference type="EMBL" id="JAHUTI010036566">
    <property type="protein sequence ID" value="MED6243844.1"/>
    <property type="molecule type" value="Genomic_DNA"/>
</dbReference>
<sequence>MTCPGQKFHIHGGLCSGCVQTACRLCFVVCFFCAGYDWQVLLHRCSSSESNQLGFIWSGNPEINLVLKDAVETVWSPVSLVSCSEECGNSSLDAPALSLQSASNSKPNFSGAAST</sequence>
<evidence type="ECO:0000313" key="1">
    <source>
        <dbReference type="EMBL" id="MED6243844.1"/>
    </source>
</evidence>